<reference evidence="1 2" key="1">
    <citation type="submission" date="2019-01" db="EMBL/GenBank/DDBJ databases">
        <title>Draft genome sequences of three monokaryotic isolates of the white-rot basidiomycete fungus Dichomitus squalens.</title>
        <authorList>
            <consortium name="DOE Joint Genome Institute"/>
            <person name="Lopez S.C."/>
            <person name="Andreopoulos B."/>
            <person name="Pangilinan J."/>
            <person name="Lipzen A."/>
            <person name="Riley R."/>
            <person name="Ahrendt S."/>
            <person name="Ng V."/>
            <person name="Barry K."/>
            <person name="Daum C."/>
            <person name="Grigoriev I.V."/>
            <person name="Hilden K.S."/>
            <person name="Makela M.R."/>
            <person name="de Vries R.P."/>
        </authorList>
    </citation>
    <scope>NUCLEOTIDE SEQUENCE [LARGE SCALE GENOMIC DNA]</scope>
    <source>
        <strain evidence="1 2">CBS 464.89</strain>
    </source>
</reference>
<keyword evidence="2" id="KW-1185">Reference proteome</keyword>
<dbReference type="STRING" id="114155.A0A4V2K690"/>
<accession>A0A4V2K690</accession>
<gene>
    <name evidence="1" type="ORF">BD310DRAFT_834667</name>
</gene>
<dbReference type="EMBL" id="ML145339">
    <property type="protein sequence ID" value="TBU51323.1"/>
    <property type="molecule type" value="Genomic_DNA"/>
</dbReference>
<proteinExistence type="predicted"/>
<dbReference type="Proteomes" id="UP000292082">
    <property type="component" value="Unassembled WGS sequence"/>
</dbReference>
<dbReference type="AlphaFoldDB" id="A0A4V2K690"/>
<organism evidence="1 2">
    <name type="scientific">Dichomitus squalens</name>
    <dbReference type="NCBI Taxonomy" id="114155"/>
    <lineage>
        <taxon>Eukaryota</taxon>
        <taxon>Fungi</taxon>
        <taxon>Dikarya</taxon>
        <taxon>Basidiomycota</taxon>
        <taxon>Agaricomycotina</taxon>
        <taxon>Agaricomycetes</taxon>
        <taxon>Polyporales</taxon>
        <taxon>Polyporaceae</taxon>
        <taxon>Dichomitus</taxon>
    </lineage>
</organism>
<sequence>MPTLRYIAWANSRATCEREWYEDEYDCASGKYTWYRVVDGGKLVAMSKWEGERVRLFLLAADLDRISRIVGTEHLE</sequence>
<evidence type="ECO:0000313" key="1">
    <source>
        <dbReference type="EMBL" id="TBU51323.1"/>
    </source>
</evidence>
<name>A0A4V2K690_9APHY</name>
<evidence type="ECO:0000313" key="2">
    <source>
        <dbReference type="Proteomes" id="UP000292082"/>
    </source>
</evidence>
<protein>
    <submittedName>
        <fullName evidence="1">Uncharacterized protein</fullName>
    </submittedName>
</protein>